<feature type="domain" description="C-type lectin" evidence="3">
    <location>
        <begin position="155"/>
        <end position="264"/>
    </location>
</feature>
<dbReference type="InterPro" id="IPR016187">
    <property type="entry name" value="CTDL_fold"/>
</dbReference>
<dbReference type="CDD" id="cd00037">
    <property type="entry name" value="CLECT"/>
    <property type="match status" value="1"/>
</dbReference>
<dbReference type="AlphaFoldDB" id="A0A8C1G7H9"/>
<accession>A0A8C1G7H9</accession>
<feature type="compositionally biased region" description="Acidic residues" evidence="2">
    <location>
        <begin position="25"/>
        <end position="36"/>
    </location>
</feature>
<dbReference type="InterPro" id="IPR001304">
    <property type="entry name" value="C-type_lectin-like"/>
</dbReference>
<keyword evidence="1" id="KW-1015">Disulfide bond</keyword>
<dbReference type="Pfam" id="PF00059">
    <property type="entry name" value="Lectin_C"/>
    <property type="match status" value="1"/>
</dbReference>
<evidence type="ECO:0000259" key="3">
    <source>
        <dbReference type="PROSITE" id="PS50041"/>
    </source>
</evidence>
<reference evidence="4" key="2">
    <citation type="submission" date="2025-09" db="UniProtKB">
        <authorList>
            <consortium name="Ensembl"/>
        </authorList>
    </citation>
    <scope>IDENTIFICATION</scope>
</reference>
<evidence type="ECO:0000313" key="4">
    <source>
        <dbReference type="Ensembl" id="ENSCCRP00010004780.1"/>
    </source>
</evidence>
<proteinExistence type="predicted"/>
<keyword evidence="5" id="KW-1185">Reference proteome</keyword>
<organism evidence="4 5">
    <name type="scientific">Cyprinus carpio</name>
    <name type="common">Common carp</name>
    <dbReference type="NCBI Taxonomy" id="7962"/>
    <lineage>
        <taxon>Eukaryota</taxon>
        <taxon>Metazoa</taxon>
        <taxon>Chordata</taxon>
        <taxon>Craniata</taxon>
        <taxon>Vertebrata</taxon>
        <taxon>Euteleostomi</taxon>
        <taxon>Actinopterygii</taxon>
        <taxon>Neopterygii</taxon>
        <taxon>Teleostei</taxon>
        <taxon>Ostariophysi</taxon>
        <taxon>Cypriniformes</taxon>
        <taxon>Cyprinidae</taxon>
        <taxon>Cyprininae</taxon>
        <taxon>Cyprinus</taxon>
    </lineage>
</organism>
<evidence type="ECO:0000313" key="5">
    <source>
        <dbReference type="Proteomes" id="UP000694427"/>
    </source>
</evidence>
<evidence type="ECO:0000256" key="1">
    <source>
        <dbReference type="ARBA" id="ARBA00023157"/>
    </source>
</evidence>
<protein>
    <recommendedName>
        <fullName evidence="3">C-type lectin domain-containing protein</fullName>
    </recommendedName>
</protein>
<name>A0A8C1G7H9_CYPCA</name>
<dbReference type="PANTHER" id="PTHR45784">
    <property type="entry name" value="C-TYPE LECTIN DOMAIN FAMILY 20 MEMBER A-RELATED"/>
    <property type="match status" value="1"/>
</dbReference>
<dbReference type="Proteomes" id="UP000694427">
    <property type="component" value="Unplaced"/>
</dbReference>
<dbReference type="PROSITE" id="PS50041">
    <property type="entry name" value="C_TYPE_LECTIN_2"/>
    <property type="match status" value="1"/>
</dbReference>
<dbReference type="SUPFAM" id="SSF56436">
    <property type="entry name" value="C-type lectin-like"/>
    <property type="match status" value="2"/>
</dbReference>
<sequence>MAKRTMKTNFSLEEVVEQCTRRDSDESEDDISDGESDVSSVDSIAEDLFLDGEGVTLDKETTGSVRVHVYVTTPMTCKEARTYCQTYHTDLSTIRGEEDVQMVHMAAGEAYIQSWFSSLIQETENSCTLMKYEESRIPVLWGALCGHPSLCTSKHPFFCYENLNLALEKKTWEEALDYCRSRETDLAYVDPKVLPNMSNAQTDSVWTGLRFMAGMWFWVSKENVETSIALPSCPPEPYRCGARNAKTGIWENRDCEEKLNFLCI</sequence>
<dbReference type="InterPro" id="IPR016186">
    <property type="entry name" value="C-type_lectin-like/link_sf"/>
</dbReference>
<evidence type="ECO:0000256" key="2">
    <source>
        <dbReference type="SAM" id="MobiDB-lite"/>
    </source>
</evidence>
<dbReference type="PROSITE" id="PS00615">
    <property type="entry name" value="C_TYPE_LECTIN_1"/>
    <property type="match status" value="1"/>
</dbReference>
<feature type="region of interest" description="Disordered" evidence="2">
    <location>
        <begin position="1"/>
        <end position="40"/>
    </location>
</feature>
<reference evidence="4" key="1">
    <citation type="submission" date="2025-08" db="UniProtKB">
        <authorList>
            <consortium name="Ensembl"/>
        </authorList>
    </citation>
    <scope>IDENTIFICATION</scope>
</reference>
<dbReference type="PANTHER" id="PTHR45784:SF8">
    <property type="entry name" value="C-TYPE MANNOSE RECEPTOR 2-RELATED"/>
    <property type="match status" value="1"/>
</dbReference>
<dbReference type="InterPro" id="IPR018378">
    <property type="entry name" value="C-type_lectin_CS"/>
</dbReference>
<dbReference type="Ensembl" id="ENSCCRT00010005165.1">
    <property type="protein sequence ID" value="ENSCCRP00010004780.1"/>
    <property type="gene ID" value="ENSCCRG00010001949.1"/>
</dbReference>
<dbReference type="Gene3D" id="3.10.100.10">
    <property type="entry name" value="Mannose-Binding Protein A, subunit A"/>
    <property type="match status" value="1"/>
</dbReference>